<protein>
    <submittedName>
        <fullName evidence="3">Uncharacterized protein</fullName>
    </submittedName>
</protein>
<dbReference type="EMBL" id="JAZDWU010000008">
    <property type="protein sequence ID" value="KAK9993854.1"/>
    <property type="molecule type" value="Genomic_DNA"/>
</dbReference>
<dbReference type="PANTHER" id="PTHR18896:SF193">
    <property type="entry name" value="PHOSPHOLIPASE D"/>
    <property type="match status" value="1"/>
</dbReference>
<evidence type="ECO:0000256" key="2">
    <source>
        <dbReference type="ARBA" id="ARBA00023098"/>
    </source>
</evidence>
<dbReference type="InterPro" id="IPR015679">
    <property type="entry name" value="PLipase_D_fam"/>
</dbReference>
<name>A0AAW2C9Q5_9ROSI</name>
<dbReference type="Gene3D" id="3.30.870.10">
    <property type="entry name" value="Endonuclease Chain A"/>
    <property type="match status" value="1"/>
</dbReference>
<reference evidence="3 4" key="1">
    <citation type="submission" date="2024-01" db="EMBL/GenBank/DDBJ databases">
        <title>A telomere-to-telomere, gap-free genome of sweet tea (Lithocarpus litseifolius).</title>
        <authorList>
            <person name="Zhou J."/>
        </authorList>
    </citation>
    <scope>NUCLEOTIDE SEQUENCE [LARGE SCALE GENOMIC DNA]</scope>
    <source>
        <strain evidence="3">Zhou-2022a</strain>
        <tissue evidence="3">Leaf</tissue>
    </source>
</reference>
<keyword evidence="4" id="KW-1185">Reference proteome</keyword>
<keyword evidence="2" id="KW-0443">Lipid metabolism</keyword>
<keyword evidence="1" id="KW-0677">Repeat</keyword>
<dbReference type="GO" id="GO:0005886">
    <property type="term" value="C:plasma membrane"/>
    <property type="evidence" value="ECO:0007669"/>
    <property type="project" value="TreeGrafter"/>
</dbReference>
<sequence length="131" mass="14946">MYPEDHETWNVQLFRSIDGGATFGFPNAPEDAARASLHTWKDNVVDRSIQDAYINAIRRAKNFIYIENQYFLGSSFCWNSHGLKVKEVGAVNLILKELSLKIVRKIEAGERFTVYVVIPLWREGIPESASV</sequence>
<dbReference type="AlphaFoldDB" id="A0AAW2C9Q5"/>
<comment type="caution">
    <text evidence="3">The sequence shown here is derived from an EMBL/GenBank/DDBJ whole genome shotgun (WGS) entry which is preliminary data.</text>
</comment>
<organism evidence="3 4">
    <name type="scientific">Lithocarpus litseifolius</name>
    <dbReference type="NCBI Taxonomy" id="425828"/>
    <lineage>
        <taxon>Eukaryota</taxon>
        <taxon>Viridiplantae</taxon>
        <taxon>Streptophyta</taxon>
        <taxon>Embryophyta</taxon>
        <taxon>Tracheophyta</taxon>
        <taxon>Spermatophyta</taxon>
        <taxon>Magnoliopsida</taxon>
        <taxon>eudicotyledons</taxon>
        <taxon>Gunneridae</taxon>
        <taxon>Pentapetalae</taxon>
        <taxon>rosids</taxon>
        <taxon>fabids</taxon>
        <taxon>Fagales</taxon>
        <taxon>Fagaceae</taxon>
        <taxon>Lithocarpus</taxon>
    </lineage>
</organism>
<evidence type="ECO:0000256" key="1">
    <source>
        <dbReference type="ARBA" id="ARBA00022737"/>
    </source>
</evidence>
<proteinExistence type="predicted"/>
<dbReference type="GO" id="GO:0004630">
    <property type="term" value="F:phospholipase D activity"/>
    <property type="evidence" value="ECO:0007669"/>
    <property type="project" value="TreeGrafter"/>
</dbReference>
<dbReference type="PANTHER" id="PTHR18896">
    <property type="entry name" value="PHOSPHOLIPASE D"/>
    <property type="match status" value="1"/>
</dbReference>
<accession>A0AAW2C9Q5</accession>
<gene>
    <name evidence="3" type="ORF">SO802_023557</name>
</gene>
<dbReference type="GO" id="GO:0009395">
    <property type="term" value="P:phospholipid catabolic process"/>
    <property type="evidence" value="ECO:0007669"/>
    <property type="project" value="TreeGrafter"/>
</dbReference>
<evidence type="ECO:0000313" key="3">
    <source>
        <dbReference type="EMBL" id="KAK9993854.1"/>
    </source>
</evidence>
<dbReference type="SUPFAM" id="SSF56024">
    <property type="entry name" value="Phospholipase D/nuclease"/>
    <property type="match status" value="1"/>
</dbReference>
<evidence type="ECO:0000313" key="4">
    <source>
        <dbReference type="Proteomes" id="UP001459277"/>
    </source>
</evidence>
<dbReference type="Proteomes" id="UP001459277">
    <property type="component" value="Unassembled WGS sequence"/>
</dbReference>